<name>A0ABT9NZ03_9ACTN</name>
<dbReference type="SUPFAM" id="SSF52096">
    <property type="entry name" value="ClpP/crotonase"/>
    <property type="match status" value="1"/>
</dbReference>
<dbReference type="Proteomes" id="UP001235712">
    <property type="component" value="Unassembled WGS sequence"/>
</dbReference>
<dbReference type="Gene3D" id="3.90.226.10">
    <property type="entry name" value="2-enoyl-CoA Hydratase, Chain A, domain 1"/>
    <property type="match status" value="1"/>
</dbReference>
<dbReference type="InterPro" id="IPR018376">
    <property type="entry name" value="Enoyl-CoA_hyd/isom_CS"/>
</dbReference>
<comment type="caution">
    <text evidence="3">The sequence shown here is derived from an EMBL/GenBank/DDBJ whole genome shotgun (WGS) entry which is preliminary data.</text>
</comment>
<organism evidence="3 4">
    <name type="scientific">Kineosporia succinea</name>
    <dbReference type="NCBI Taxonomy" id="84632"/>
    <lineage>
        <taxon>Bacteria</taxon>
        <taxon>Bacillati</taxon>
        <taxon>Actinomycetota</taxon>
        <taxon>Actinomycetes</taxon>
        <taxon>Kineosporiales</taxon>
        <taxon>Kineosporiaceae</taxon>
        <taxon>Kineosporia</taxon>
    </lineage>
</organism>
<evidence type="ECO:0000256" key="1">
    <source>
        <dbReference type="ARBA" id="ARBA00005254"/>
    </source>
</evidence>
<dbReference type="InterPro" id="IPR014748">
    <property type="entry name" value="Enoyl-CoA_hydra_C"/>
</dbReference>
<dbReference type="Pfam" id="PF00378">
    <property type="entry name" value="ECH_1"/>
    <property type="match status" value="1"/>
</dbReference>
<evidence type="ECO:0000313" key="3">
    <source>
        <dbReference type="EMBL" id="MDP9825657.1"/>
    </source>
</evidence>
<reference evidence="3 4" key="1">
    <citation type="submission" date="2023-07" db="EMBL/GenBank/DDBJ databases">
        <title>Sequencing the genomes of 1000 actinobacteria strains.</title>
        <authorList>
            <person name="Klenk H.-P."/>
        </authorList>
    </citation>
    <scope>NUCLEOTIDE SEQUENCE [LARGE SCALE GENOMIC DNA]</scope>
    <source>
        <strain evidence="3 4">DSM 44388</strain>
    </source>
</reference>
<dbReference type="Gene3D" id="1.10.12.10">
    <property type="entry name" value="Lyase 2-enoyl-coa Hydratase, Chain A, domain 2"/>
    <property type="match status" value="1"/>
</dbReference>
<evidence type="ECO:0000313" key="4">
    <source>
        <dbReference type="Proteomes" id="UP001235712"/>
    </source>
</evidence>
<dbReference type="EMBL" id="JAUSQZ010000001">
    <property type="protein sequence ID" value="MDP9825657.1"/>
    <property type="molecule type" value="Genomic_DNA"/>
</dbReference>
<dbReference type="PANTHER" id="PTHR43459">
    <property type="entry name" value="ENOYL-COA HYDRATASE"/>
    <property type="match status" value="1"/>
</dbReference>
<dbReference type="EC" id="5.3.3.18" evidence="3"/>
<keyword evidence="4" id="KW-1185">Reference proteome</keyword>
<accession>A0ABT9NZ03</accession>
<keyword evidence="3" id="KW-0413">Isomerase</keyword>
<evidence type="ECO:0000256" key="2">
    <source>
        <dbReference type="RuleBase" id="RU003707"/>
    </source>
</evidence>
<proteinExistence type="inferred from homology"/>
<dbReference type="RefSeq" id="WP_307239672.1">
    <property type="nucleotide sequence ID" value="NZ_JAUSQZ010000001.1"/>
</dbReference>
<dbReference type="CDD" id="cd06558">
    <property type="entry name" value="crotonase-like"/>
    <property type="match status" value="1"/>
</dbReference>
<protein>
    <submittedName>
        <fullName evidence="3">2-(1,2-epoxy-1,2-dihydrophenyl)acetyl-CoA isomerase</fullName>
        <ecNumber evidence="3">5.3.3.18</ecNumber>
    </submittedName>
</protein>
<dbReference type="PROSITE" id="PS00166">
    <property type="entry name" value="ENOYL_COA_HYDRATASE"/>
    <property type="match status" value="1"/>
</dbReference>
<dbReference type="PANTHER" id="PTHR43459:SF1">
    <property type="entry name" value="EG:BACN32G11.4 PROTEIN"/>
    <property type="match status" value="1"/>
</dbReference>
<comment type="similarity">
    <text evidence="1 2">Belongs to the enoyl-CoA hydratase/isomerase family.</text>
</comment>
<dbReference type="GO" id="GO:0016853">
    <property type="term" value="F:isomerase activity"/>
    <property type="evidence" value="ECO:0007669"/>
    <property type="project" value="UniProtKB-KW"/>
</dbReference>
<sequence length="257" mass="26016">MTVTVSREGAVAVVTIDRPRRRNALDAVTKKALRAALVSVAEAPDVRAVVLTGAGGSFCGGQDLAEHAAALAADASHAFDTVEADYAPIVTALATMPKPVIAAVSGTCVGAGLALALACDLRVFADDAVLSTAFTAIGLTCDSGLSLTLTRSVGESRAKELLLLGSSFSPAEAVSWGVAGSVVPGSEVLSEASSLAGRLAAGPTRAYAETKSLVNSALLAEVLHREALAQARLGLSHDHPAAVSAFLAKERPSFEGR</sequence>
<dbReference type="InterPro" id="IPR001753">
    <property type="entry name" value="Enoyl-CoA_hydra/iso"/>
</dbReference>
<dbReference type="InterPro" id="IPR029045">
    <property type="entry name" value="ClpP/crotonase-like_dom_sf"/>
</dbReference>
<gene>
    <name evidence="3" type="ORF">J2S57_001406</name>
</gene>